<keyword evidence="1" id="KW-0812">Transmembrane</keyword>
<dbReference type="Gene3D" id="3.30.390.10">
    <property type="entry name" value="Enolase-like, N-terminal domain"/>
    <property type="match status" value="1"/>
</dbReference>
<gene>
    <name evidence="2" type="ORF">D0Y65_017995</name>
</gene>
<keyword evidence="1" id="KW-0472">Membrane</keyword>
<dbReference type="Proteomes" id="UP000289340">
    <property type="component" value="Chromosome 7"/>
</dbReference>
<evidence type="ECO:0000313" key="3">
    <source>
        <dbReference type="Proteomes" id="UP000289340"/>
    </source>
</evidence>
<evidence type="ECO:0000313" key="2">
    <source>
        <dbReference type="EMBL" id="RZC03152.1"/>
    </source>
</evidence>
<dbReference type="SUPFAM" id="SSF54826">
    <property type="entry name" value="Enolase N-terminal domain-like"/>
    <property type="match status" value="1"/>
</dbReference>
<dbReference type="AlphaFoldDB" id="A0A445JXD6"/>
<comment type="caution">
    <text evidence="2">The sequence shown here is derived from an EMBL/GenBank/DDBJ whole genome shotgun (WGS) entry which is preliminary data.</text>
</comment>
<keyword evidence="3" id="KW-1185">Reference proteome</keyword>
<proteinExistence type="predicted"/>
<feature type="transmembrane region" description="Helical" evidence="1">
    <location>
        <begin position="20"/>
        <end position="40"/>
    </location>
</feature>
<protein>
    <submittedName>
        <fullName evidence="2">Uncharacterized protein</fullName>
    </submittedName>
</protein>
<sequence length="68" mass="7698">MNRSGQPRDLKNTCTRNFRLGANAILVVSLAICRVGAAVLKVPLYKVQDPHRIKYNGTIQGLKYIWRT</sequence>
<name>A0A445JXD6_GLYSO</name>
<accession>A0A445JXD6</accession>
<evidence type="ECO:0000256" key="1">
    <source>
        <dbReference type="SAM" id="Phobius"/>
    </source>
</evidence>
<dbReference type="InterPro" id="IPR029017">
    <property type="entry name" value="Enolase-like_N"/>
</dbReference>
<dbReference type="EMBL" id="QZWG01000007">
    <property type="protein sequence ID" value="RZC03152.1"/>
    <property type="molecule type" value="Genomic_DNA"/>
</dbReference>
<keyword evidence="1" id="KW-1133">Transmembrane helix</keyword>
<organism evidence="2 3">
    <name type="scientific">Glycine soja</name>
    <name type="common">Wild soybean</name>
    <dbReference type="NCBI Taxonomy" id="3848"/>
    <lineage>
        <taxon>Eukaryota</taxon>
        <taxon>Viridiplantae</taxon>
        <taxon>Streptophyta</taxon>
        <taxon>Embryophyta</taxon>
        <taxon>Tracheophyta</taxon>
        <taxon>Spermatophyta</taxon>
        <taxon>Magnoliopsida</taxon>
        <taxon>eudicotyledons</taxon>
        <taxon>Gunneridae</taxon>
        <taxon>Pentapetalae</taxon>
        <taxon>rosids</taxon>
        <taxon>fabids</taxon>
        <taxon>Fabales</taxon>
        <taxon>Fabaceae</taxon>
        <taxon>Papilionoideae</taxon>
        <taxon>50 kb inversion clade</taxon>
        <taxon>NPAAA clade</taxon>
        <taxon>indigoferoid/millettioid clade</taxon>
        <taxon>Phaseoleae</taxon>
        <taxon>Glycine</taxon>
        <taxon>Glycine subgen. Soja</taxon>
    </lineage>
</organism>
<reference evidence="2 3" key="1">
    <citation type="submission" date="2018-09" db="EMBL/GenBank/DDBJ databases">
        <title>A high-quality reference genome of wild soybean provides a powerful tool to mine soybean genomes.</title>
        <authorList>
            <person name="Xie M."/>
            <person name="Chung C.Y.L."/>
            <person name="Li M.-W."/>
            <person name="Wong F.-L."/>
            <person name="Chan T.-F."/>
            <person name="Lam H.-M."/>
        </authorList>
    </citation>
    <scope>NUCLEOTIDE SEQUENCE [LARGE SCALE GENOMIC DNA]</scope>
    <source>
        <strain evidence="3">cv. W05</strain>
        <tissue evidence="2">Hypocotyl of etiolated seedlings</tissue>
    </source>
</reference>
<feature type="non-terminal residue" evidence="2">
    <location>
        <position position="68"/>
    </location>
</feature>